<dbReference type="InterPro" id="IPR032466">
    <property type="entry name" value="Metal_Hydrolase"/>
</dbReference>
<evidence type="ECO:0000256" key="5">
    <source>
        <dbReference type="PROSITE-ProRule" id="PRU00679"/>
    </source>
</evidence>
<keyword evidence="1 4" id="KW-0479">Metal-binding</keyword>
<dbReference type="AlphaFoldDB" id="A0A2A6FPW2"/>
<dbReference type="PANTHER" id="PTHR10819">
    <property type="entry name" value="PHOSPHOTRIESTERASE-RELATED"/>
    <property type="match status" value="1"/>
</dbReference>
<dbReference type="PANTHER" id="PTHR10819:SF3">
    <property type="entry name" value="PHOSPHOTRIESTERASE-RELATED PROTEIN"/>
    <property type="match status" value="1"/>
</dbReference>
<dbReference type="GO" id="GO:0008270">
    <property type="term" value="F:zinc ion binding"/>
    <property type="evidence" value="ECO:0007669"/>
    <property type="project" value="InterPro"/>
</dbReference>
<feature type="binding site" evidence="4">
    <location>
        <position position="211"/>
    </location>
    <ligand>
        <name>Zn(2+)</name>
        <dbReference type="ChEBI" id="CHEBI:29105"/>
        <label>2</label>
    </ligand>
</feature>
<dbReference type="Pfam" id="PF02126">
    <property type="entry name" value="PTE"/>
    <property type="match status" value="1"/>
</dbReference>
<evidence type="ECO:0000256" key="1">
    <source>
        <dbReference type="ARBA" id="ARBA00022723"/>
    </source>
</evidence>
<dbReference type="GO" id="GO:0016787">
    <property type="term" value="F:hydrolase activity"/>
    <property type="evidence" value="ECO:0007669"/>
    <property type="project" value="UniProtKB-KW"/>
</dbReference>
<dbReference type="Proteomes" id="UP000219994">
    <property type="component" value="Unassembled WGS sequence"/>
</dbReference>
<protein>
    <recommendedName>
        <fullName evidence="8">Aryldialkylphosphatase</fullName>
    </recommendedName>
</protein>
<comment type="cofactor">
    <cofactor evidence="4">
        <name>a divalent metal cation</name>
        <dbReference type="ChEBI" id="CHEBI:60240"/>
    </cofactor>
    <text evidence="4">Binds 2 divalent metal cations per subunit.</text>
</comment>
<dbReference type="SUPFAM" id="SSF51556">
    <property type="entry name" value="Metallo-dependent hydrolases"/>
    <property type="match status" value="1"/>
</dbReference>
<reference evidence="7" key="1">
    <citation type="submission" date="2017-03" db="EMBL/GenBank/DDBJ databases">
        <authorList>
            <person name="Lund M.B."/>
        </authorList>
    </citation>
    <scope>NUCLEOTIDE SEQUENCE [LARGE SCALE GENOMIC DNA]</scope>
</reference>
<name>A0A2A6FPW2_9MICO</name>
<keyword evidence="2" id="KW-0378">Hydrolase</keyword>
<gene>
    <name evidence="6" type="ORF">B5766_09305</name>
</gene>
<evidence type="ECO:0000313" key="6">
    <source>
        <dbReference type="EMBL" id="PDQ34779.1"/>
    </source>
</evidence>
<feature type="binding site" description="via carbamate group" evidence="4">
    <location>
        <position position="150"/>
    </location>
    <ligand>
        <name>Zn(2+)</name>
        <dbReference type="ChEBI" id="CHEBI:29105"/>
        <label>2</label>
    </ligand>
</feature>
<evidence type="ECO:0000256" key="2">
    <source>
        <dbReference type="ARBA" id="ARBA00022801"/>
    </source>
</evidence>
<dbReference type="EMBL" id="NAEP01000045">
    <property type="protein sequence ID" value="PDQ34779.1"/>
    <property type="molecule type" value="Genomic_DNA"/>
</dbReference>
<feature type="binding site" evidence="4">
    <location>
        <position position="268"/>
    </location>
    <ligand>
        <name>Zn(2+)</name>
        <dbReference type="ChEBI" id="CHEBI:29105"/>
        <label>1</label>
    </ligand>
</feature>
<dbReference type="PROSITE" id="PS51347">
    <property type="entry name" value="PHOSPHOTRIESTERASE_2"/>
    <property type="match status" value="1"/>
</dbReference>
<sequence length="320" mass="34369">MADTTFIRTVLGDVSADALGMTYAHEHLILDSPLIAAVFPHIRLDDASAAISEVARCRDAGVKTMVDAMPCSAGRDVVRLAEISLATGVNLITATGLHHERYYGARHWTARIGVDTLAQLFIDDLVIGVDEFDYTSPILQRTEHRAGIIKVATNGGKLDARDQRVFEAAAHAQRVTGAPILTHCEHGRGAMEQISALAHLGVSTDAILLSHIDKVTDVGYHRDIAETGAWLLFDQGVRQAGNPVPPTATLIARLAESGHLGSLILGTDGARRDLWLEYGGNPGLVWLAADFPTKLVAQGLTDADVRQLLVDNPARALAFR</sequence>
<organism evidence="6 7">
    <name type="scientific">Candidatus Lumbricidiphila eiseniae</name>
    <dbReference type="NCBI Taxonomy" id="1969409"/>
    <lineage>
        <taxon>Bacteria</taxon>
        <taxon>Bacillati</taxon>
        <taxon>Actinomycetota</taxon>
        <taxon>Actinomycetes</taxon>
        <taxon>Micrococcales</taxon>
        <taxon>Microbacteriaceae</taxon>
        <taxon>Candidatus Lumbricidiphila</taxon>
    </lineage>
</organism>
<feature type="binding site" description="via carbamate group" evidence="4">
    <location>
        <position position="150"/>
    </location>
    <ligand>
        <name>Zn(2+)</name>
        <dbReference type="ChEBI" id="CHEBI:29105"/>
        <label>1</label>
    </ligand>
</feature>
<feature type="binding site" evidence="4">
    <location>
        <position position="183"/>
    </location>
    <ligand>
        <name>Zn(2+)</name>
        <dbReference type="ChEBI" id="CHEBI:29105"/>
        <label>2</label>
    </ligand>
</feature>
<dbReference type="Gene3D" id="3.20.20.140">
    <property type="entry name" value="Metal-dependent hydrolases"/>
    <property type="match status" value="1"/>
</dbReference>
<feature type="binding site" evidence="4">
    <location>
        <position position="25"/>
    </location>
    <ligand>
        <name>Zn(2+)</name>
        <dbReference type="ChEBI" id="CHEBI:29105"/>
        <label>1</label>
    </ligand>
</feature>
<feature type="binding site" evidence="4">
    <location>
        <position position="27"/>
    </location>
    <ligand>
        <name>Zn(2+)</name>
        <dbReference type="ChEBI" id="CHEBI:29105"/>
        <label>1</label>
    </ligand>
</feature>
<comment type="similarity">
    <text evidence="5">Belongs to the metallo-dependent hydrolases superfamily. Phosphotriesterase family.</text>
</comment>
<evidence type="ECO:0000256" key="3">
    <source>
        <dbReference type="PIRSR" id="PIRSR601559-50"/>
    </source>
</evidence>
<evidence type="ECO:0000313" key="7">
    <source>
        <dbReference type="Proteomes" id="UP000219994"/>
    </source>
</evidence>
<dbReference type="PIRSF" id="PIRSF016839">
    <property type="entry name" value="PhP"/>
    <property type="match status" value="1"/>
</dbReference>
<evidence type="ECO:0008006" key="8">
    <source>
        <dbReference type="Google" id="ProtNLM"/>
    </source>
</evidence>
<accession>A0A2A6FPW2</accession>
<proteinExistence type="inferred from homology"/>
<comment type="caution">
    <text evidence="6">The sequence shown here is derived from an EMBL/GenBank/DDBJ whole genome shotgun (WGS) entry which is preliminary data.</text>
</comment>
<dbReference type="InterPro" id="IPR001559">
    <property type="entry name" value="Phosphotriesterase"/>
</dbReference>
<feature type="modified residue" description="N6-carboxylysine" evidence="3 5">
    <location>
        <position position="150"/>
    </location>
</feature>
<evidence type="ECO:0000256" key="4">
    <source>
        <dbReference type="PIRSR" id="PIRSR601559-51"/>
    </source>
</evidence>